<dbReference type="EMBL" id="BPLQ01000162">
    <property type="protein sequence ID" value="GIX68204.1"/>
    <property type="molecule type" value="Genomic_DNA"/>
</dbReference>
<reference evidence="1 2" key="1">
    <citation type="submission" date="2021-06" db="EMBL/GenBank/DDBJ databases">
        <title>Caerostris darwini draft genome.</title>
        <authorList>
            <person name="Kono N."/>
            <person name="Arakawa K."/>
        </authorList>
    </citation>
    <scope>NUCLEOTIDE SEQUENCE [LARGE SCALE GENOMIC DNA]</scope>
</reference>
<dbReference type="Proteomes" id="UP001054837">
    <property type="component" value="Unassembled WGS sequence"/>
</dbReference>
<protein>
    <submittedName>
        <fullName evidence="1">Uncharacterized protein</fullName>
    </submittedName>
</protein>
<name>A0AAV4MBK2_9ARAC</name>
<proteinExistence type="predicted"/>
<comment type="caution">
    <text evidence="1">The sequence shown here is derived from an EMBL/GenBank/DDBJ whole genome shotgun (WGS) entry which is preliminary data.</text>
</comment>
<organism evidence="1 2">
    <name type="scientific">Caerostris darwini</name>
    <dbReference type="NCBI Taxonomy" id="1538125"/>
    <lineage>
        <taxon>Eukaryota</taxon>
        <taxon>Metazoa</taxon>
        <taxon>Ecdysozoa</taxon>
        <taxon>Arthropoda</taxon>
        <taxon>Chelicerata</taxon>
        <taxon>Arachnida</taxon>
        <taxon>Araneae</taxon>
        <taxon>Araneomorphae</taxon>
        <taxon>Entelegynae</taxon>
        <taxon>Araneoidea</taxon>
        <taxon>Araneidae</taxon>
        <taxon>Caerostris</taxon>
    </lineage>
</organism>
<evidence type="ECO:0000313" key="2">
    <source>
        <dbReference type="Proteomes" id="UP001054837"/>
    </source>
</evidence>
<gene>
    <name evidence="1" type="ORF">CDAR_36501</name>
</gene>
<dbReference type="AlphaFoldDB" id="A0AAV4MBK2"/>
<accession>A0AAV4MBK2</accession>
<keyword evidence="2" id="KW-1185">Reference proteome</keyword>
<sequence length="133" mass="15410">MFSYTTCVSKFQPTFRECFSESILRNRNAERNTSPRRFAVVELASEPLPNFARDLQHSKVFQDSCEPSADCAPRHKNISGTCYWGVLRKNTFVEEICFFPNPKACWKSDVKSCANVYGTYLDIVWMIFFPNIL</sequence>
<evidence type="ECO:0000313" key="1">
    <source>
        <dbReference type="EMBL" id="GIX68204.1"/>
    </source>
</evidence>